<dbReference type="GO" id="GO:0006635">
    <property type="term" value="P:fatty acid beta-oxidation"/>
    <property type="evidence" value="ECO:0007669"/>
    <property type="project" value="TreeGrafter"/>
</dbReference>
<dbReference type="Pfam" id="PF00755">
    <property type="entry name" value="Carn_acyltransf"/>
    <property type="match status" value="1"/>
</dbReference>
<accession>A0AAV1ZT81</accession>
<evidence type="ECO:0000313" key="12">
    <source>
        <dbReference type="EMBL" id="CAL1275002.1"/>
    </source>
</evidence>
<dbReference type="PROSITE" id="PS00440">
    <property type="entry name" value="ACYLTRANSF_C_2"/>
    <property type="match status" value="1"/>
</dbReference>
<dbReference type="Proteomes" id="UP001497382">
    <property type="component" value="Unassembled WGS sequence"/>
</dbReference>
<sequence>MFHSFKFIRTSTGNIFYFKTGKSLFISCKNGAIYRSCTTTTVHGKDLQFLQRSIVPTNHFQDSLPRLPVPELDKTCEKYITALQPFINSEQLKKTQQIVDAFKKGEGLQLQKELQASNAKNKHTSYISGPWFDMYLKSRVPLVLNFNPFLAFKDDPKPTYNDQLLRSTNMVMSSLRFLKSLRENILEPEVFHLNPEKSDTAFFRKTMRLIPRRFAWYGAYLFKAFPLDMSQFGNLFNSTRIPRPGKDELQVYPDAQHIVVLRNGHFYAFDVLDGDGNIIPPCHIKDLINYILSDSQAPPSHPVSVLTTENRDVWADARSRLEKLGNAEQLKLIDSAIFVLALDEETLGTDLIKSGHHMLHGPVHNRWFDKSFTLIITKDGKAALNFEHAWGDGVAVLRYFNEVFTDSTKNHFVGPKTVPVNVDASHRVKKLGKRFLLLLHFFLDDSMKSIIKKAEENVKSTTDKLRLDILQHYQLHRECIKGFKLSPDSVTQLGFQMAFYKLHGKLVATYESCSTSAFKHGRTETVRPLTSATRRCIEEFHKSSRPSNSDLKNLLKECTRVHNQLTKEAAMGQGFDRHLFALRYIAEQKGMKMPALYQDPTYAEANHFVLSTSTLFGPAFSGGGFAPVVSDGFGIGYGFLDNSTGCLVSTYSPHRDGAAFVDALQSSYDDIYKVLSNS</sequence>
<evidence type="ECO:0000256" key="9">
    <source>
        <dbReference type="PIRSR" id="PIRSR600542-1"/>
    </source>
</evidence>
<dbReference type="InterPro" id="IPR042231">
    <property type="entry name" value="Cho/carn_acyl_trans_2"/>
</dbReference>
<comment type="similarity">
    <text evidence="2 10">Belongs to the carnitine/choline acetyltransferase family.</text>
</comment>
<evidence type="ECO:0000256" key="1">
    <source>
        <dbReference type="ARBA" id="ARBA00005005"/>
    </source>
</evidence>
<comment type="catalytic activity">
    <reaction evidence="8">
        <text>4,8-dimethylnonanoyl-CoA + (R)-carnitine = O-4,8-dimethylnonanoyl-(R)-carnitine + CoA</text>
        <dbReference type="Rhea" id="RHEA:44860"/>
        <dbReference type="ChEBI" id="CHEBI:16347"/>
        <dbReference type="ChEBI" id="CHEBI:57287"/>
        <dbReference type="ChEBI" id="CHEBI:77061"/>
        <dbReference type="ChEBI" id="CHEBI:84654"/>
    </reaction>
</comment>
<keyword evidence="13" id="KW-1185">Reference proteome</keyword>
<keyword evidence="6" id="KW-0443">Lipid metabolism</keyword>
<dbReference type="InterPro" id="IPR000542">
    <property type="entry name" value="Carn_acyl_trans"/>
</dbReference>
<dbReference type="Gene3D" id="1.20.1280.180">
    <property type="match status" value="1"/>
</dbReference>
<evidence type="ECO:0000256" key="3">
    <source>
        <dbReference type="ARBA" id="ARBA00022448"/>
    </source>
</evidence>
<protein>
    <recommendedName>
        <fullName evidence="11">Choline/carnitine acyltransferase domain-containing protein</fullName>
    </recommendedName>
</protein>
<proteinExistence type="inferred from homology"/>
<evidence type="ECO:0000256" key="2">
    <source>
        <dbReference type="ARBA" id="ARBA00005232"/>
    </source>
</evidence>
<comment type="caution">
    <text evidence="12">The sequence shown here is derived from an EMBL/GenBank/DDBJ whole genome shotgun (WGS) entry which is preliminary data.</text>
</comment>
<dbReference type="PANTHER" id="PTHR22589:SF16">
    <property type="entry name" value="CARNITINE O-PALMITOYLTRANSFERASE 2, MITOCHONDRIAL"/>
    <property type="match status" value="1"/>
</dbReference>
<dbReference type="FunFam" id="1.10.275.20:FF:000001">
    <property type="entry name" value="carnitine O-palmitoyltransferase 2, mitochondrial"/>
    <property type="match status" value="1"/>
</dbReference>
<evidence type="ECO:0000256" key="7">
    <source>
        <dbReference type="ARBA" id="ARBA00023315"/>
    </source>
</evidence>
<name>A0AAV1ZT81_9ARAC</name>
<dbReference type="SUPFAM" id="SSF52777">
    <property type="entry name" value="CoA-dependent acyltransferases"/>
    <property type="match status" value="2"/>
</dbReference>
<dbReference type="GO" id="GO:0005739">
    <property type="term" value="C:mitochondrion"/>
    <property type="evidence" value="ECO:0007669"/>
    <property type="project" value="TreeGrafter"/>
</dbReference>
<dbReference type="PANTHER" id="PTHR22589">
    <property type="entry name" value="CARNITINE O-ACYLTRANSFERASE"/>
    <property type="match status" value="1"/>
</dbReference>
<dbReference type="GO" id="GO:0004095">
    <property type="term" value="F:carnitine O-palmitoyltransferase activity"/>
    <property type="evidence" value="ECO:0007669"/>
    <property type="project" value="TreeGrafter"/>
</dbReference>
<keyword evidence="7 10" id="KW-0012">Acyltransferase</keyword>
<dbReference type="Gene3D" id="3.30.559.70">
    <property type="entry name" value="Choline/Carnitine o-acyltransferase, domain 2"/>
    <property type="match status" value="1"/>
</dbReference>
<dbReference type="Gene3D" id="3.30.559.10">
    <property type="entry name" value="Chloramphenicol acetyltransferase-like domain"/>
    <property type="match status" value="1"/>
</dbReference>
<dbReference type="InterPro" id="IPR023213">
    <property type="entry name" value="CAT-like_dom_sf"/>
</dbReference>
<feature type="domain" description="Choline/carnitine acyltransferase" evidence="11">
    <location>
        <begin position="67"/>
        <end position="665"/>
    </location>
</feature>
<dbReference type="Gene3D" id="1.10.275.20">
    <property type="entry name" value="Choline/Carnitine o-acyltransferase"/>
    <property type="match status" value="1"/>
</dbReference>
<dbReference type="EMBL" id="CAXIEN010000081">
    <property type="protein sequence ID" value="CAL1275002.1"/>
    <property type="molecule type" value="Genomic_DNA"/>
</dbReference>
<evidence type="ECO:0000256" key="6">
    <source>
        <dbReference type="ARBA" id="ARBA00023098"/>
    </source>
</evidence>
<reference evidence="12 13" key="1">
    <citation type="submission" date="2024-04" db="EMBL/GenBank/DDBJ databases">
        <authorList>
            <person name="Rising A."/>
            <person name="Reimegard J."/>
            <person name="Sonavane S."/>
            <person name="Akerstrom W."/>
            <person name="Nylinder S."/>
            <person name="Hedman E."/>
            <person name="Kallberg Y."/>
        </authorList>
    </citation>
    <scope>NUCLEOTIDE SEQUENCE [LARGE SCALE GENOMIC DNA]</scope>
</reference>
<evidence type="ECO:0000256" key="10">
    <source>
        <dbReference type="RuleBase" id="RU003801"/>
    </source>
</evidence>
<evidence type="ECO:0000313" key="13">
    <source>
        <dbReference type="Proteomes" id="UP001497382"/>
    </source>
</evidence>
<dbReference type="InterPro" id="IPR039551">
    <property type="entry name" value="Cho/carn_acyl_trans"/>
</dbReference>
<feature type="active site" description="Proton acceptor" evidence="9">
    <location>
        <position position="388"/>
    </location>
</feature>
<evidence type="ECO:0000256" key="4">
    <source>
        <dbReference type="ARBA" id="ARBA00022679"/>
    </source>
</evidence>
<comment type="pathway">
    <text evidence="1">Lipid metabolism; fatty acid beta-oxidation.</text>
</comment>
<keyword evidence="3" id="KW-0813">Transport</keyword>
<dbReference type="AlphaFoldDB" id="A0AAV1ZT81"/>
<gene>
    <name evidence="12" type="ORF">LARSCL_LOCUS7838</name>
</gene>
<evidence type="ECO:0000256" key="8">
    <source>
        <dbReference type="ARBA" id="ARBA00048999"/>
    </source>
</evidence>
<dbReference type="InterPro" id="IPR042572">
    <property type="entry name" value="Carn_acyl_trans_N"/>
</dbReference>
<keyword evidence="4 10" id="KW-0808">Transferase</keyword>
<evidence type="ECO:0000259" key="11">
    <source>
        <dbReference type="Pfam" id="PF00755"/>
    </source>
</evidence>
<keyword evidence="5" id="KW-0276">Fatty acid metabolism</keyword>
<organism evidence="12 13">
    <name type="scientific">Larinioides sclopetarius</name>
    <dbReference type="NCBI Taxonomy" id="280406"/>
    <lineage>
        <taxon>Eukaryota</taxon>
        <taxon>Metazoa</taxon>
        <taxon>Ecdysozoa</taxon>
        <taxon>Arthropoda</taxon>
        <taxon>Chelicerata</taxon>
        <taxon>Arachnida</taxon>
        <taxon>Araneae</taxon>
        <taxon>Araneomorphae</taxon>
        <taxon>Entelegynae</taxon>
        <taxon>Araneoidea</taxon>
        <taxon>Araneidae</taxon>
        <taxon>Larinioides</taxon>
    </lineage>
</organism>
<evidence type="ECO:0000256" key="5">
    <source>
        <dbReference type="ARBA" id="ARBA00022832"/>
    </source>
</evidence>